<dbReference type="Gene3D" id="1.50.10.10">
    <property type="match status" value="2"/>
</dbReference>
<evidence type="ECO:0008006" key="5">
    <source>
        <dbReference type="Google" id="ProtNLM"/>
    </source>
</evidence>
<dbReference type="Pfam" id="PF03200">
    <property type="entry name" value="Glyco_hydro_63"/>
    <property type="match status" value="1"/>
</dbReference>
<evidence type="ECO:0000259" key="2">
    <source>
        <dbReference type="Pfam" id="PF22422"/>
    </source>
</evidence>
<name>A0A7W9SSC8_ARMRO</name>
<keyword evidence="4" id="KW-1185">Reference proteome</keyword>
<dbReference type="RefSeq" id="WP_184199924.1">
    <property type="nucleotide sequence ID" value="NZ_JACHGW010000003.1"/>
</dbReference>
<organism evidence="3 4">
    <name type="scientific">Armatimonas rosea</name>
    <dbReference type="NCBI Taxonomy" id="685828"/>
    <lineage>
        <taxon>Bacteria</taxon>
        <taxon>Bacillati</taxon>
        <taxon>Armatimonadota</taxon>
        <taxon>Armatimonadia</taxon>
        <taxon>Armatimonadales</taxon>
        <taxon>Armatimonadaceae</taxon>
        <taxon>Armatimonas</taxon>
    </lineage>
</organism>
<dbReference type="PANTHER" id="PTHR10412">
    <property type="entry name" value="MANNOSYL-OLIGOSACCHARIDE GLUCOSIDASE"/>
    <property type="match status" value="1"/>
</dbReference>
<dbReference type="Pfam" id="PF22422">
    <property type="entry name" value="MGH1-like_GH"/>
    <property type="match status" value="1"/>
</dbReference>
<reference evidence="3 4" key="1">
    <citation type="submission" date="2020-08" db="EMBL/GenBank/DDBJ databases">
        <title>Genomic Encyclopedia of Type Strains, Phase IV (KMG-IV): sequencing the most valuable type-strain genomes for metagenomic binning, comparative biology and taxonomic classification.</title>
        <authorList>
            <person name="Goeker M."/>
        </authorList>
    </citation>
    <scope>NUCLEOTIDE SEQUENCE [LARGE SCALE GENOMIC DNA]</scope>
    <source>
        <strain evidence="3 4">DSM 23562</strain>
    </source>
</reference>
<dbReference type="AlphaFoldDB" id="A0A7W9SSC8"/>
<sequence length="860" mass="98672">MTTEERRLAEQAQDADTWRLWGPYLAERQWGTVREDYSPDGSAWDYFPHDHARSRAYRWGEDGLAGISDIRQRLCFALALWNGQDPILKERLFGLTNGEGNHGEDVKELYWYADATPSHSYLKYVYRYPQRAFPYAQLIEENARRKHDPHATEFELEDTGIFAEKRYFDITVEYAKAGIDDIVVCITAFNAGPEDAPLWLLPTLWFRNRWSWGKNTPRPEITRLSDSIFLAQHQRLGTYTLEAAHPSALWLTHNESNTQLLWGTLESTQNKKDAFGDQLLHAQDNACESRERGTKACLVEQLLVPANASKSLWLRLRRQAEPNTLQEAPPLWEPEATALVLAQRRQEADAFYDTLAPASATAEQKQVQREAFAGLIWSKQFYRLDVDQWLDGDPGQPPPPGQRKSGRNSAWRTFNAADILSMPDCWEYPWFAAWDTAFHTIPFALIDPEFAKHQLLLLCREWYMHPSGQLPAYEWAFGDVNPPVHAWAALRVYKIERKKQGKGRDEPGDTVFLERIFHKLLINFTWWVNRKDAQDNNLFEGGFLGLDNIGVFDRSAPLPTGGTLEQCDGTAWMAMFCLNMLAIALELCKTDPTYEDVATKFAEHFVYIAHAFNHSGVLWDEDDGWFYDALRLPDGSTHRLPVRSIVGLIPLFAVESFDSETLKRVPDFTKRLKWFMAHKPELCQEVAHLADPGQSERVIFSLVGQERLRRVLKRALDPEEFLSPYGIRSLSAWHRSHPFRLTVGSQTYRVAYDPGDSTSGMFGGNSNWRGPLWMPLNYLLIESLQKFDYAYGKSFLYNDNDLWAVATDLSQRLISLIQRPDSHPHYLFHEYFHGDTGRGLGASHQTGWTALVAKLIAQAS</sequence>
<gene>
    <name evidence="3" type="ORF">HNQ39_003747</name>
</gene>
<dbReference type="InterPro" id="IPR004888">
    <property type="entry name" value="Glycoside_hydrolase_63"/>
</dbReference>
<proteinExistence type="predicted"/>
<dbReference type="Proteomes" id="UP000520814">
    <property type="component" value="Unassembled WGS sequence"/>
</dbReference>
<dbReference type="InterPro" id="IPR012341">
    <property type="entry name" value="6hp_glycosidase-like_sf"/>
</dbReference>
<evidence type="ECO:0000259" key="1">
    <source>
        <dbReference type="Pfam" id="PF03200"/>
    </source>
</evidence>
<dbReference type="InterPro" id="IPR031335">
    <property type="entry name" value="Glyco_hydro_63_C"/>
</dbReference>
<dbReference type="GO" id="GO:0009311">
    <property type="term" value="P:oligosaccharide metabolic process"/>
    <property type="evidence" value="ECO:0007669"/>
    <property type="project" value="InterPro"/>
</dbReference>
<dbReference type="InterPro" id="IPR008928">
    <property type="entry name" value="6-hairpin_glycosidase_sf"/>
</dbReference>
<dbReference type="GO" id="GO:0004573">
    <property type="term" value="F:Glc3Man9GlcNAc2 oligosaccharide glucosidase activity"/>
    <property type="evidence" value="ECO:0007669"/>
    <property type="project" value="InterPro"/>
</dbReference>
<dbReference type="PANTHER" id="PTHR10412:SF10">
    <property type="entry name" value="GLYCOSYL HYDROLASE FAMILY 63 C-TERMINAL DOMAIN-CONTAINING PROTEIN"/>
    <property type="match status" value="1"/>
</dbReference>
<dbReference type="InterPro" id="IPR054491">
    <property type="entry name" value="MGH1-like_GH"/>
</dbReference>
<protein>
    <recommendedName>
        <fullName evidence="5">Glucosidase</fullName>
    </recommendedName>
</protein>
<feature type="domain" description="Glycosyl hydrolase family 63 C-terminal" evidence="1">
    <location>
        <begin position="706"/>
        <end position="857"/>
    </location>
</feature>
<comment type="caution">
    <text evidence="3">The sequence shown here is derived from an EMBL/GenBank/DDBJ whole genome shotgun (WGS) entry which is preliminary data.</text>
</comment>
<feature type="domain" description="Mannosylglycerate hydrolase MGH1-like glycoside hydrolase" evidence="2">
    <location>
        <begin position="428"/>
        <end position="539"/>
    </location>
</feature>
<dbReference type="EMBL" id="JACHGW010000003">
    <property type="protein sequence ID" value="MBB6051937.1"/>
    <property type="molecule type" value="Genomic_DNA"/>
</dbReference>
<evidence type="ECO:0000313" key="3">
    <source>
        <dbReference type="EMBL" id="MBB6051937.1"/>
    </source>
</evidence>
<accession>A0A7W9SSC8</accession>
<evidence type="ECO:0000313" key="4">
    <source>
        <dbReference type="Proteomes" id="UP000520814"/>
    </source>
</evidence>
<dbReference type="SUPFAM" id="SSF48208">
    <property type="entry name" value="Six-hairpin glycosidases"/>
    <property type="match status" value="1"/>
</dbReference>